<dbReference type="InterPro" id="IPR001264">
    <property type="entry name" value="Glyco_trans_51"/>
</dbReference>
<comment type="similarity">
    <text evidence="3">In the N-terminal section; belongs to the glycosyltransferase 51 family.</text>
</comment>
<dbReference type="InterPro" id="IPR012338">
    <property type="entry name" value="Beta-lactam/transpept-like"/>
</dbReference>
<feature type="domain" description="Penicillin-binding protein transpeptidase" evidence="17">
    <location>
        <begin position="413"/>
        <end position="636"/>
    </location>
</feature>
<dbReference type="Pfam" id="PF00905">
    <property type="entry name" value="Transpeptidase"/>
    <property type="match status" value="1"/>
</dbReference>
<dbReference type="AlphaFoldDB" id="A0A4V1RV05"/>
<evidence type="ECO:0000256" key="11">
    <source>
        <dbReference type="ARBA" id="ARBA00023268"/>
    </source>
</evidence>
<keyword evidence="16" id="KW-1133">Transmembrane helix</keyword>
<comment type="catalytic activity">
    <reaction evidence="13">
        <text>Preferential cleavage: (Ac)2-L-Lys-D-Ala-|-D-Ala. Also transpeptidation of peptidyl-alanyl moieties that are N-acyl substituents of D-alanine.</text>
        <dbReference type="EC" id="3.4.16.4"/>
    </reaction>
</comment>
<dbReference type="FunFam" id="1.10.3810.10:FF:000001">
    <property type="entry name" value="Penicillin-binding protein 1A"/>
    <property type="match status" value="1"/>
</dbReference>
<keyword evidence="10" id="KW-0573">Peptidoglycan synthesis</keyword>
<protein>
    <submittedName>
        <fullName evidence="19">PBP1A family penicillin-binding protein</fullName>
    </submittedName>
</protein>
<dbReference type="InterPro" id="IPR001460">
    <property type="entry name" value="PCN-bd_Tpept"/>
</dbReference>
<feature type="region of interest" description="Disordered" evidence="15">
    <location>
        <begin position="1"/>
        <end position="88"/>
    </location>
</feature>
<evidence type="ECO:0000256" key="15">
    <source>
        <dbReference type="SAM" id="MobiDB-lite"/>
    </source>
</evidence>
<keyword evidence="16" id="KW-0812">Transmembrane</keyword>
<keyword evidence="16" id="KW-0472">Membrane</keyword>
<evidence type="ECO:0000259" key="18">
    <source>
        <dbReference type="Pfam" id="PF00912"/>
    </source>
</evidence>
<evidence type="ECO:0000256" key="14">
    <source>
        <dbReference type="ARBA" id="ARBA00049902"/>
    </source>
</evidence>
<dbReference type="Pfam" id="PF00912">
    <property type="entry name" value="Transgly"/>
    <property type="match status" value="1"/>
</dbReference>
<comment type="catalytic activity">
    <reaction evidence="14">
        <text>[GlcNAc-(1-&gt;4)-Mur2Ac(oyl-L-Ala-gamma-D-Glu-L-Lys-D-Ala-D-Ala)](n)-di-trans,octa-cis-undecaprenyl diphosphate + beta-D-GlcNAc-(1-&gt;4)-Mur2Ac(oyl-L-Ala-gamma-D-Glu-L-Lys-D-Ala-D-Ala)-di-trans,octa-cis-undecaprenyl diphosphate = [GlcNAc-(1-&gt;4)-Mur2Ac(oyl-L-Ala-gamma-D-Glu-L-Lys-D-Ala-D-Ala)](n+1)-di-trans,octa-cis-undecaprenyl diphosphate + di-trans,octa-cis-undecaprenyl diphosphate + H(+)</text>
        <dbReference type="Rhea" id="RHEA:23708"/>
        <dbReference type="Rhea" id="RHEA-COMP:9602"/>
        <dbReference type="Rhea" id="RHEA-COMP:9603"/>
        <dbReference type="ChEBI" id="CHEBI:15378"/>
        <dbReference type="ChEBI" id="CHEBI:58405"/>
        <dbReference type="ChEBI" id="CHEBI:60033"/>
        <dbReference type="ChEBI" id="CHEBI:78435"/>
        <dbReference type="EC" id="2.4.99.28"/>
    </reaction>
</comment>
<feature type="compositionally biased region" description="Basic and acidic residues" evidence="15">
    <location>
        <begin position="55"/>
        <end position="72"/>
    </location>
</feature>
<feature type="compositionally biased region" description="Basic and acidic residues" evidence="15">
    <location>
        <begin position="1"/>
        <end position="48"/>
    </location>
</feature>
<dbReference type="GO" id="GO:0008658">
    <property type="term" value="F:penicillin binding"/>
    <property type="evidence" value="ECO:0007669"/>
    <property type="project" value="InterPro"/>
</dbReference>
<feature type="compositionally biased region" description="Gly residues" evidence="15">
    <location>
        <begin position="75"/>
        <end position="85"/>
    </location>
</feature>
<evidence type="ECO:0000256" key="9">
    <source>
        <dbReference type="ARBA" id="ARBA00022960"/>
    </source>
</evidence>
<comment type="caution">
    <text evidence="19">The sequence shown here is derived from an EMBL/GenBank/DDBJ whole genome shotgun (WGS) entry which is preliminary data.</text>
</comment>
<comment type="similarity">
    <text evidence="2">In the C-terminal section; belongs to the transpeptidase family.</text>
</comment>
<keyword evidence="11" id="KW-0511">Multifunctional enzyme</keyword>
<dbReference type="GO" id="GO:0071555">
    <property type="term" value="P:cell wall organization"/>
    <property type="evidence" value="ECO:0007669"/>
    <property type="project" value="UniProtKB-KW"/>
</dbReference>
<evidence type="ECO:0000259" key="17">
    <source>
        <dbReference type="Pfam" id="PF00905"/>
    </source>
</evidence>
<feature type="compositionally biased region" description="Basic and acidic residues" evidence="15">
    <location>
        <begin position="759"/>
        <end position="775"/>
    </location>
</feature>
<evidence type="ECO:0000256" key="3">
    <source>
        <dbReference type="ARBA" id="ARBA00007739"/>
    </source>
</evidence>
<gene>
    <name evidence="19" type="ORF">D3273_05815</name>
</gene>
<dbReference type="GO" id="GO:0030288">
    <property type="term" value="C:outer membrane-bounded periplasmic space"/>
    <property type="evidence" value="ECO:0007669"/>
    <property type="project" value="TreeGrafter"/>
</dbReference>
<evidence type="ECO:0000256" key="10">
    <source>
        <dbReference type="ARBA" id="ARBA00022984"/>
    </source>
</evidence>
<dbReference type="PANTHER" id="PTHR32282">
    <property type="entry name" value="BINDING PROTEIN TRANSPEPTIDASE, PUTATIVE-RELATED"/>
    <property type="match status" value="1"/>
</dbReference>
<dbReference type="EMBL" id="QYBB01000004">
    <property type="protein sequence ID" value="RYC32974.1"/>
    <property type="molecule type" value="Genomic_DNA"/>
</dbReference>
<evidence type="ECO:0000256" key="16">
    <source>
        <dbReference type="SAM" id="Phobius"/>
    </source>
</evidence>
<dbReference type="Proteomes" id="UP000290759">
    <property type="component" value="Unassembled WGS sequence"/>
</dbReference>
<feature type="domain" description="Glycosyl transferase family 51" evidence="18">
    <location>
        <begin position="157"/>
        <end position="320"/>
    </location>
</feature>
<feature type="transmembrane region" description="Helical" evidence="16">
    <location>
        <begin position="98"/>
        <end position="119"/>
    </location>
</feature>
<evidence type="ECO:0000256" key="1">
    <source>
        <dbReference type="ARBA" id="ARBA00004752"/>
    </source>
</evidence>
<evidence type="ECO:0000256" key="7">
    <source>
        <dbReference type="ARBA" id="ARBA00022679"/>
    </source>
</evidence>
<comment type="pathway">
    <text evidence="1">Cell wall biogenesis; peptidoglycan biosynthesis.</text>
</comment>
<dbReference type="GO" id="GO:0008360">
    <property type="term" value="P:regulation of cell shape"/>
    <property type="evidence" value="ECO:0007669"/>
    <property type="project" value="UniProtKB-KW"/>
</dbReference>
<keyword evidence="4" id="KW-0121">Carboxypeptidase</keyword>
<dbReference type="Gene3D" id="3.40.710.10">
    <property type="entry name" value="DD-peptidase/beta-lactamase superfamily"/>
    <property type="match status" value="1"/>
</dbReference>
<evidence type="ECO:0000256" key="5">
    <source>
        <dbReference type="ARBA" id="ARBA00022670"/>
    </source>
</evidence>
<reference evidence="19 20" key="1">
    <citation type="submission" date="2018-12" db="EMBL/GenBank/DDBJ databases">
        <authorList>
            <person name="Grouzdev D.S."/>
            <person name="Krutkina M.S."/>
        </authorList>
    </citation>
    <scope>NUCLEOTIDE SEQUENCE [LARGE SCALE GENOMIC DNA]</scope>
    <source>
        <strain evidence="19 20">RmlP026</strain>
    </source>
</reference>
<evidence type="ECO:0000256" key="2">
    <source>
        <dbReference type="ARBA" id="ARBA00007090"/>
    </source>
</evidence>
<keyword evidence="7" id="KW-0808">Transferase</keyword>
<dbReference type="GO" id="GO:0009252">
    <property type="term" value="P:peptidoglycan biosynthetic process"/>
    <property type="evidence" value="ECO:0007669"/>
    <property type="project" value="UniProtKB-UniPathway"/>
</dbReference>
<dbReference type="SUPFAM" id="SSF53955">
    <property type="entry name" value="Lysozyme-like"/>
    <property type="match status" value="1"/>
</dbReference>
<name>A0A4V1RV05_9HYPH</name>
<keyword evidence="6" id="KW-0328">Glycosyltransferase</keyword>
<dbReference type="NCBIfam" id="TIGR02074">
    <property type="entry name" value="PBP_1a_fam"/>
    <property type="match status" value="1"/>
</dbReference>
<dbReference type="PANTHER" id="PTHR32282:SF33">
    <property type="entry name" value="PEPTIDOGLYCAN GLYCOSYLTRANSFERASE"/>
    <property type="match status" value="1"/>
</dbReference>
<keyword evidence="12" id="KW-0961">Cell wall biogenesis/degradation</keyword>
<keyword evidence="20" id="KW-1185">Reference proteome</keyword>
<dbReference type="GO" id="GO:0008955">
    <property type="term" value="F:peptidoglycan glycosyltransferase activity"/>
    <property type="evidence" value="ECO:0007669"/>
    <property type="project" value="UniProtKB-EC"/>
</dbReference>
<dbReference type="GO" id="GO:0009002">
    <property type="term" value="F:serine-type D-Ala-D-Ala carboxypeptidase activity"/>
    <property type="evidence" value="ECO:0007669"/>
    <property type="project" value="UniProtKB-EC"/>
</dbReference>
<keyword evidence="8" id="KW-0378">Hydrolase</keyword>
<dbReference type="UniPathway" id="UPA00219"/>
<proteinExistence type="inferred from homology"/>
<organism evidence="19 20">
    <name type="scientific">Lichenibacterium minor</name>
    <dbReference type="NCBI Taxonomy" id="2316528"/>
    <lineage>
        <taxon>Bacteria</taxon>
        <taxon>Pseudomonadati</taxon>
        <taxon>Pseudomonadota</taxon>
        <taxon>Alphaproteobacteria</taxon>
        <taxon>Hyphomicrobiales</taxon>
        <taxon>Lichenihabitantaceae</taxon>
        <taxon>Lichenibacterium</taxon>
    </lineage>
</organism>
<evidence type="ECO:0000313" key="20">
    <source>
        <dbReference type="Proteomes" id="UP000290759"/>
    </source>
</evidence>
<feature type="region of interest" description="Disordered" evidence="15">
    <location>
        <begin position="734"/>
        <end position="781"/>
    </location>
</feature>
<evidence type="ECO:0000256" key="4">
    <source>
        <dbReference type="ARBA" id="ARBA00022645"/>
    </source>
</evidence>
<keyword evidence="5" id="KW-0645">Protease</keyword>
<dbReference type="RefSeq" id="WP_129224449.1">
    <property type="nucleotide sequence ID" value="NZ_QYBB01000004.1"/>
</dbReference>
<dbReference type="InterPro" id="IPR036950">
    <property type="entry name" value="PBP_transglycosylase"/>
</dbReference>
<reference evidence="19 20" key="2">
    <citation type="submission" date="2019-02" db="EMBL/GenBank/DDBJ databases">
        <title>'Lichenibacterium ramalinii' gen. nov. sp. nov., 'Lichenibacterium minor' gen. nov. sp. nov.</title>
        <authorList>
            <person name="Pankratov T."/>
        </authorList>
    </citation>
    <scope>NUCLEOTIDE SEQUENCE [LARGE SCALE GENOMIC DNA]</scope>
    <source>
        <strain evidence="19 20">RmlP026</strain>
    </source>
</reference>
<evidence type="ECO:0000256" key="6">
    <source>
        <dbReference type="ARBA" id="ARBA00022676"/>
    </source>
</evidence>
<evidence type="ECO:0000256" key="8">
    <source>
        <dbReference type="ARBA" id="ARBA00022801"/>
    </source>
</evidence>
<dbReference type="InterPro" id="IPR050396">
    <property type="entry name" value="Glycosyltr_51/Transpeptidase"/>
</dbReference>
<dbReference type="GO" id="GO:0006508">
    <property type="term" value="P:proteolysis"/>
    <property type="evidence" value="ECO:0007669"/>
    <property type="project" value="UniProtKB-KW"/>
</dbReference>
<evidence type="ECO:0000313" key="19">
    <source>
        <dbReference type="EMBL" id="RYC32974.1"/>
    </source>
</evidence>
<evidence type="ECO:0000256" key="13">
    <source>
        <dbReference type="ARBA" id="ARBA00034000"/>
    </source>
</evidence>
<keyword evidence="9" id="KW-0133">Cell shape</keyword>
<dbReference type="Gene3D" id="1.10.3810.10">
    <property type="entry name" value="Biosynthetic peptidoglycan transglycosylase-like"/>
    <property type="match status" value="1"/>
</dbReference>
<dbReference type="OrthoDB" id="9766909at2"/>
<evidence type="ECO:0000256" key="12">
    <source>
        <dbReference type="ARBA" id="ARBA00023316"/>
    </source>
</evidence>
<sequence length="781" mass="82643">MARGRDGGQMRRREPRLDDVRDGALRADPDDRPGRRPARASRDERREPSFAPSAAERRTRRGEIDLDGERRGPTGWRGGSGGGRRAGGRRRRGILGRLVYWCLILGLWAGFGAAGTVAYQASRLPPIDQLAVPKRPPNIAIQGDDGTPLANRGDTGGAAIRLADLPPYLPKAFVAIEDRRFYKHWGVDPAGIARAVLANALRRGGVQGGSTLTQQLAKNVFLTQERTMSRKIQEAILAVWLEHKYSKDQILELYLNRVYFGSGSYGVEAASLHYFGHGAAKVSVAEAAMLAGLMKAPTKLAPNRNPQGAVDRAAQVVAAMRDEGYVTPAAAADALAHPAHAVKERGSGAVNYAADYVMDMLDDTVGAVDDDIVVTTTISPALEAAGERALVDTLNKGGGRYGVSQGALVSVAPDGAIKALIGGRDYADSQFDRAVAAKRQPGSSFKPFVYLSALEAGLTPDSVREDGPITIKGWHPENYSHEYFGPVTLTKALSLSLNTVAVRLGVEVGAKAVVATAHRLGITSELQPNASIALGTSEVSPLELTSAYAPFANGGIAVQPHIITKVRTTAGKVLYQRRNATMGRAVDPAYVGMMNAMMQETLLTGTARKAELPGWQAAGKTGTSQDWRDAWFVGYTARLVTGVWFGNDDGTPTRKASGGNLPVDAWSRFMKAALKGQAPVPLPGTWHPPAAPAGADGTPLASLIDRTKALLDGGALPAATRGGTVPAATGSIAAAAPPAGVDDPRYSDEPMPPSAVPDEPPRRRDAVSRDDRGLLDKLFGG</sequence>
<dbReference type="SUPFAM" id="SSF56601">
    <property type="entry name" value="beta-lactamase/transpeptidase-like"/>
    <property type="match status" value="1"/>
</dbReference>
<dbReference type="InterPro" id="IPR023346">
    <property type="entry name" value="Lysozyme-like_dom_sf"/>
</dbReference>
<accession>A0A4V1RV05</accession>